<name>B0D958_LACBS</name>
<keyword evidence="1" id="KW-0812">Transmembrane</keyword>
<dbReference type="InParanoid" id="B0D958"/>
<keyword evidence="1" id="KW-0472">Membrane</keyword>
<evidence type="ECO:0000313" key="2">
    <source>
        <dbReference type="EMBL" id="EDR08954.1"/>
    </source>
</evidence>
<proteinExistence type="predicted"/>
<dbReference type="KEGG" id="lbc:LACBIDRAFT_296577"/>
<feature type="transmembrane region" description="Helical" evidence="1">
    <location>
        <begin position="43"/>
        <end position="65"/>
    </location>
</feature>
<keyword evidence="3" id="KW-1185">Reference proteome</keyword>
<evidence type="ECO:0000313" key="3">
    <source>
        <dbReference type="Proteomes" id="UP000001194"/>
    </source>
</evidence>
<dbReference type="Proteomes" id="UP000001194">
    <property type="component" value="Unassembled WGS sequence"/>
</dbReference>
<gene>
    <name evidence="2" type="ORF">LACBIDRAFT_296577</name>
</gene>
<organism evidence="3">
    <name type="scientific">Laccaria bicolor (strain S238N-H82 / ATCC MYA-4686)</name>
    <name type="common">Bicoloured deceiver</name>
    <name type="synonym">Laccaria laccata var. bicolor</name>
    <dbReference type="NCBI Taxonomy" id="486041"/>
    <lineage>
        <taxon>Eukaryota</taxon>
        <taxon>Fungi</taxon>
        <taxon>Dikarya</taxon>
        <taxon>Basidiomycota</taxon>
        <taxon>Agaricomycotina</taxon>
        <taxon>Agaricomycetes</taxon>
        <taxon>Agaricomycetidae</taxon>
        <taxon>Agaricales</taxon>
        <taxon>Agaricineae</taxon>
        <taxon>Hydnangiaceae</taxon>
        <taxon>Laccaria</taxon>
    </lineage>
</organism>
<keyword evidence="1" id="KW-1133">Transmembrane helix</keyword>
<dbReference type="AlphaFoldDB" id="B0D958"/>
<protein>
    <submittedName>
        <fullName evidence="2">Predicted protein</fullName>
    </submittedName>
</protein>
<sequence>MGLPAQSVLAWKITLTIFQAIAISSTLYRLWRRYRIQRLWWDDYVVVIPLVMDIVYTVTFCLQFRDPGESRAL</sequence>
<dbReference type="HOGENOM" id="CLU_179470_1_0_1"/>
<reference evidence="2 3" key="1">
    <citation type="journal article" date="2008" name="Nature">
        <title>The genome of Laccaria bicolor provides insights into mycorrhizal symbiosis.</title>
        <authorList>
            <person name="Martin F."/>
            <person name="Aerts A."/>
            <person name="Ahren D."/>
            <person name="Brun A."/>
            <person name="Danchin E.G.J."/>
            <person name="Duchaussoy F."/>
            <person name="Gibon J."/>
            <person name="Kohler A."/>
            <person name="Lindquist E."/>
            <person name="Pereda V."/>
            <person name="Salamov A."/>
            <person name="Shapiro H.J."/>
            <person name="Wuyts J."/>
            <person name="Blaudez D."/>
            <person name="Buee M."/>
            <person name="Brokstein P."/>
            <person name="Canbaeck B."/>
            <person name="Cohen D."/>
            <person name="Courty P.E."/>
            <person name="Coutinho P.M."/>
            <person name="Delaruelle C."/>
            <person name="Detter J.C."/>
            <person name="Deveau A."/>
            <person name="DiFazio S."/>
            <person name="Duplessis S."/>
            <person name="Fraissinet-Tachet L."/>
            <person name="Lucic E."/>
            <person name="Frey-Klett P."/>
            <person name="Fourrey C."/>
            <person name="Feussner I."/>
            <person name="Gay G."/>
            <person name="Grimwood J."/>
            <person name="Hoegger P.J."/>
            <person name="Jain P."/>
            <person name="Kilaru S."/>
            <person name="Labbe J."/>
            <person name="Lin Y.C."/>
            <person name="Legue V."/>
            <person name="Le Tacon F."/>
            <person name="Marmeisse R."/>
            <person name="Melayah D."/>
            <person name="Montanini B."/>
            <person name="Muratet M."/>
            <person name="Nehls U."/>
            <person name="Niculita-Hirzel H."/>
            <person name="Oudot-Le Secq M.P."/>
            <person name="Peter M."/>
            <person name="Quesneville H."/>
            <person name="Rajashekar B."/>
            <person name="Reich M."/>
            <person name="Rouhier N."/>
            <person name="Schmutz J."/>
            <person name="Yin T."/>
            <person name="Chalot M."/>
            <person name="Henrissat B."/>
            <person name="Kuees U."/>
            <person name="Lucas S."/>
            <person name="Van de Peer Y."/>
            <person name="Podila G.K."/>
            <person name="Polle A."/>
            <person name="Pukkila P.J."/>
            <person name="Richardson P.M."/>
            <person name="Rouze P."/>
            <person name="Sanders I.R."/>
            <person name="Stajich J.E."/>
            <person name="Tunlid A."/>
            <person name="Tuskan G."/>
            <person name="Grigoriev I.V."/>
        </authorList>
    </citation>
    <scope>NUCLEOTIDE SEQUENCE [LARGE SCALE GENOMIC DNA]</scope>
    <source>
        <strain evidence="3">S238N-H82 / ATCC MYA-4686</strain>
    </source>
</reference>
<dbReference type="GeneID" id="6076029"/>
<dbReference type="EMBL" id="DS547100">
    <property type="protein sequence ID" value="EDR08954.1"/>
    <property type="molecule type" value="Genomic_DNA"/>
</dbReference>
<dbReference type="RefSeq" id="XP_001880267.1">
    <property type="nucleotide sequence ID" value="XM_001880232.1"/>
</dbReference>
<feature type="transmembrane region" description="Helical" evidence="1">
    <location>
        <begin position="12"/>
        <end position="31"/>
    </location>
</feature>
<dbReference type="OrthoDB" id="3229610at2759"/>
<accession>B0D958</accession>
<evidence type="ECO:0000256" key="1">
    <source>
        <dbReference type="SAM" id="Phobius"/>
    </source>
</evidence>